<evidence type="ECO:0000256" key="2">
    <source>
        <dbReference type="ARBA" id="ARBA00022692"/>
    </source>
</evidence>
<keyword evidence="4 5" id="KW-0472">Membrane</keyword>
<dbReference type="PANTHER" id="PTHR11562">
    <property type="entry name" value="CATION EFFLUX PROTEIN/ ZINC TRANSPORTER"/>
    <property type="match status" value="1"/>
</dbReference>
<feature type="transmembrane region" description="Helical" evidence="5">
    <location>
        <begin position="82"/>
        <end position="101"/>
    </location>
</feature>
<dbReference type="Proteomes" id="UP000076925">
    <property type="component" value="Unassembled WGS sequence"/>
</dbReference>
<protein>
    <submittedName>
        <fullName evidence="7">Cation transporter</fullName>
    </submittedName>
</protein>
<comment type="caution">
    <text evidence="7">The sequence shown here is derived from an EMBL/GenBank/DDBJ whole genome shotgun (WGS) entry which is preliminary data.</text>
</comment>
<dbReference type="PANTHER" id="PTHR11562:SF17">
    <property type="entry name" value="RE54080P-RELATED"/>
    <property type="match status" value="1"/>
</dbReference>
<dbReference type="AlphaFoldDB" id="A0A139WPZ1"/>
<proteinExistence type="predicted"/>
<feature type="transmembrane region" description="Helical" evidence="5">
    <location>
        <begin position="54"/>
        <end position="70"/>
    </location>
</feature>
<dbReference type="Gene3D" id="1.20.1510.10">
    <property type="entry name" value="Cation efflux protein transmembrane domain"/>
    <property type="match status" value="1"/>
</dbReference>
<dbReference type="InterPro" id="IPR027469">
    <property type="entry name" value="Cation_efflux_TMD_sf"/>
</dbReference>
<dbReference type="EMBL" id="ANNX02000080">
    <property type="protein sequence ID" value="KYC34488.1"/>
    <property type="molecule type" value="Genomic_DNA"/>
</dbReference>
<feature type="domain" description="Cation efflux protein transmembrane" evidence="6">
    <location>
        <begin position="23"/>
        <end position="201"/>
    </location>
</feature>
<dbReference type="RefSeq" id="WP_017750099.1">
    <property type="nucleotide sequence ID" value="NZ_KQ976357.1"/>
</dbReference>
<evidence type="ECO:0000259" key="6">
    <source>
        <dbReference type="Pfam" id="PF01545"/>
    </source>
</evidence>
<dbReference type="GO" id="GO:0005385">
    <property type="term" value="F:zinc ion transmembrane transporter activity"/>
    <property type="evidence" value="ECO:0007669"/>
    <property type="project" value="TreeGrafter"/>
</dbReference>
<dbReference type="InterPro" id="IPR058533">
    <property type="entry name" value="Cation_efflux_TM"/>
</dbReference>
<comment type="subcellular location">
    <subcellularLocation>
        <location evidence="1">Membrane</location>
        <topology evidence="1">Multi-pass membrane protein</topology>
    </subcellularLocation>
</comment>
<dbReference type="SUPFAM" id="SSF161111">
    <property type="entry name" value="Cation efflux protein transmembrane domain-like"/>
    <property type="match status" value="1"/>
</dbReference>
<dbReference type="OrthoDB" id="9799649at2"/>
<evidence type="ECO:0000256" key="3">
    <source>
        <dbReference type="ARBA" id="ARBA00022989"/>
    </source>
</evidence>
<name>A0A139WPZ1_9CYAN</name>
<sequence>MGDCCQNKACELSNLRKQQSKVLWTVLLINSVMFFVELGAGIKSASLSLTGDSLDMLGDALVYATSLYVINKGSKAQAGSALLKGIIMFLSAVAVFARAWYQLFVGTTPEVRVMSAVGLIALLANLLCLYLLTRHRNDNINMSSVWLCSRNDIIANTSVLGAAGLVFLTGSLLPDFIVGLLLTFVFAKSAGLVLLQSWRILQQA</sequence>
<feature type="transmembrane region" description="Helical" evidence="5">
    <location>
        <begin position="176"/>
        <end position="195"/>
    </location>
</feature>
<dbReference type="STRING" id="128403.WA1_51590"/>
<keyword evidence="8" id="KW-1185">Reference proteome</keyword>
<dbReference type="InterPro" id="IPR050681">
    <property type="entry name" value="CDF/SLC30A"/>
</dbReference>
<evidence type="ECO:0000256" key="1">
    <source>
        <dbReference type="ARBA" id="ARBA00004141"/>
    </source>
</evidence>
<organism evidence="7 8">
    <name type="scientific">Scytonema hofmannii PCC 7110</name>
    <dbReference type="NCBI Taxonomy" id="128403"/>
    <lineage>
        <taxon>Bacteria</taxon>
        <taxon>Bacillati</taxon>
        <taxon>Cyanobacteriota</taxon>
        <taxon>Cyanophyceae</taxon>
        <taxon>Nostocales</taxon>
        <taxon>Scytonemataceae</taxon>
        <taxon>Scytonema</taxon>
    </lineage>
</organism>
<keyword evidence="2 5" id="KW-0812">Transmembrane</keyword>
<feature type="transmembrane region" description="Helical" evidence="5">
    <location>
        <begin position="113"/>
        <end position="132"/>
    </location>
</feature>
<feature type="transmembrane region" description="Helical" evidence="5">
    <location>
        <begin position="153"/>
        <end position="170"/>
    </location>
</feature>
<evidence type="ECO:0000256" key="5">
    <source>
        <dbReference type="SAM" id="Phobius"/>
    </source>
</evidence>
<dbReference type="GO" id="GO:0005886">
    <property type="term" value="C:plasma membrane"/>
    <property type="evidence" value="ECO:0007669"/>
    <property type="project" value="TreeGrafter"/>
</dbReference>
<gene>
    <name evidence="7" type="ORF">WA1_51590</name>
</gene>
<reference evidence="7 8" key="1">
    <citation type="journal article" date="2013" name="Genome Biol. Evol.">
        <title>Genomes of Stigonematalean cyanobacteria (subsection V) and the evolution of oxygenic photosynthesis from prokaryotes to plastids.</title>
        <authorList>
            <person name="Dagan T."/>
            <person name="Roettger M."/>
            <person name="Stucken K."/>
            <person name="Landan G."/>
            <person name="Koch R."/>
            <person name="Major P."/>
            <person name="Gould S.B."/>
            <person name="Goremykin V.V."/>
            <person name="Rippka R."/>
            <person name="Tandeau de Marsac N."/>
            <person name="Gugger M."/>
            <person name="Lockhart P.J."/>
            <person name="Allen J.F."/>
            <person name="Brune I."/>
            <person name="Maus I."/>
            <person name="Puhler A."/>
            <person name="Martin W.F."/>
        </authorList>
    </citation>
    <scope>NUCLEOTIDE SEQUENCE [LARGE SCALE GENOMIC DNA]</scope>
    <source>
        <strain evidence="7 8">PCC 7110</strain>
    </source>
</reference>
<dbReference type="Pfam" id="PF01545">
    <property type="entry name" value="Cation_efflux"/>
    <property type="match status" value="1"/>
</dbReference>
<feature type="transmembrane region" description="Helical" evidence="5">
    <location>
        <begin position="22"/>
        <end position="42"/>
    </location>
</feature>
<evidence type="ECO:0000256" key="4">
    <source>
        <dbReference type="ARBA" id="ARBA00023136"/>
    </source>
</evidence>
<keyword evidence="3 5" id="KW-1133">Transmembrane helix</keyword>
<accession>A0A139WPZ1</accession>
<evidence type="ECO:0000313" key="8">
    <source>
        <dbReference type="Proteomes" id="UP000076925"/>
    </source>
</evidence>
<evidence type="ECO:0000313" key="7">
    <source>
        <dbReference type="EMBL" id="KYC34488.1"/>
    </source>
</evidence>